<dbReference type="OrthoDB" id="276261at2759"/>
<evidence type="ECO:0000259" key="6">
    <source>
        <dbReference type="SMART" id="SM00533"/>
    </source>
</evidence>
<comment type="similarity">
    <text evidence="1">Belongs to the DNA mismatch repair MutS family.</text>
</comment>
<dbReference type="SUPFAM" id="SSF53150">
    <property type="entry name" value="DNA repair protein MutS, domain II"/>
    <property type="match status" value="1"/>
</dbReference>
<dbReference type="GO" id="GO:0006298">
    <property type="term" value="P:mismatch repair"/>
    <property type="evidence" value="ECO:0007669"/>
    <property type="project" value="InterPro"/>
</dbReference>
<dbReference type="GO" id="GO:0030983">
    <property type="term" value="F:mismatched DNA binding"/>
    <property type="evidence" value="ECO:0007669"/>
    <property type="project" value="InterPro"/>
</dbReference>
<dbReference type="InterPro" id="IPR000432">
    <property type="entry name" value="DNA_mismatch_repair_MutS_C"/>
</dbReference>
<dbReference type="InterPro" id="IPR036678">
    <property type="entry name" value="MutS_con_dom_sf"/>
</dbReference>
<feature type="domain" description="DNA mismatch repair protein MutS core" evidence="6">
    <location>
        <begin position="218"/>
        <end position="553"/>
    </location>
</feature>
<evidence type="ECO:0000256" key="4">
    <source>
        <dbReference type="ARBA" id="ARBA00023125"/>
    </source>
</evidence>
<feature type="domain" description="DNA mismatch repair proteins mutS family" evidence="7">
    <location>
        <begin position="568"/>
        <end position="776"/>
    </location>
</feature>
<keyword evidence="4" id="KW-0238">DNA-binding</keyword>
<dbReference type="Gene3D" id="3.40.50.300">
    <property type="entry name" value="P-loop containing nucleotide triphosphate hydrolases"/>
    <property type="match status" value="1"/>
</dbReference>
<dbReference type="SUPFAM" id="SSF52540">
    <property type="entry name" value="P-loop containing nucleoside triphosphate hydrolases"/>
    <property type="match status" value="1"/>
</dbReference>
<dbReference type="InterPro" id="IPR011184">
    <property type="entry name" value="DNA_mismatch_repair_Msh2"/>
</dbReference>
<dbReference type="InterPro" id="IPR007860">
    <property type="entry name" value="DNA_mmatch_repair_MutS_con_dom"/>
</dbReference>
<keyword evidence="3" id="KW-0067">ATP-binding</keyword>
<dbReference type="WBParaSite" id="EVEC_0000722801-mRNA-1">
    <property type="protein sequence ID" value="EVEC_0000722801-mRNA-1"/>
    <property type="gene ID" value="EVEC_0000722801"/>
</dbReference>
<dbReference type="InterPro" id="IPR027417">
    <property type="entry name" value="P-loop_NTPase"/>
</dbReference>
<evidence type="ECO:0000313" key="8">
    <source>
        <dbReference type="EMBL" id="VDD91998.1"/>
    </source>
</evidence>
<evidence type="ECO:0000256" key="1">
    <source>
        <dbReference type="ARBA" id="ARBA00006271"/>
    </source>
</evidence>
<keyword evidence="5" id="KW-0469">Meiosis</keyword>
<evidence type="ECO:0000256" key="5">
    <source>
        <dbReference type="ARBA" id="ARBA00023254"/>
    </source>
</evidence>
<dbReference type="SUPFAM" id="SSF48334">
    <property type="entry name" value="DNA repair protein MutS, domain III"/>
    <property type="match status" value="1"/>
</dbReference>
<reference evidence="8 9" key="2">
    <citation type="submission" date="2018-10" db="EMBL/GenBank/DDBJ databases">
        <authorList>
            <consortium name="Pathogen Informatics"/>
        </authorList>
    </citation>
    <scope>NUCLEOTIDE SEQUENCE [LARGE SCALE GENOMIC DNA]</scope>
</reference>
<evidence type="ECO:0000256" key="3">
    <source>
        <dbReference type="ARBA" id="ARBA00022840"/>
    </source>
</evidence>
<reference evidence="10" key="1">
    <citation type="submission" date="2017-02" db="UniProtKB">
        <authorList>
            <consortium name="WormBaseParasite"/>
        </authorList>
    </citation>
    <scope>IDENTIFICATION</scope>
</reference>
<accession>A0A0N4V9V3</accession>
<dbReference type="AlphaFoldDB" id="A0A0N4V9V3"/>
<evidence type="ECO:0000256" key="2">
    <source>
        <dbReference type="ARBA" id="ARBA00022741"/>
    </source>
</evidence>
<dbReference type="PANTHER" id="PTHR11361:SF21">
    <property type="entry name" value="MUTS PROTEIN HOMOLOG 4"/>
    <property type="match status" value="1"/>
</dbReference>
<dbReference type="InterPro" id="IPR007696">
    <property type="entry name" value="DNA_mismatch_repair_MutS_core"/>
</dbReference>
<organism evidence="10">
    <name type="scientific">Enterobius vermicularis</name>
    <name type="common">Human pinworm</name>
    <dbReference type="NCBI Taxonomy" id="51028"/>
    <lineage>
        <taxon>Eukaryota</taxon>
        <taxon>Metazoa</taxon>
        <taxon>Ecdysozoa</taxon>
        <taxon>Nematoda</taxon>
        <taxon>Chromadorea</taxon>
        <taxon>Rhabditida</taxon>
        <taxon>Spirurina</taxon>
        <taxon>Oxyuridomorpha</taxon>
        <taxon>Oxyuroidea</taxon>
        <taxon>Oxyuridae</taxon>
        <taxon>Enterobius</taxon>
    </lineage>
</organism>
<dbReference type="STRING" id="51028.A0A0N4V9V3"/>
<dbReference type="Pfam" id="PF00488">
    <property type="entry name" value="MutS_V"/>
    <property type="match status" value="1"/>
</dbReference>
<evidence type="ECO:0000313" key="10">
    <source>
        <dbReference type="WBParaSite" id="EVEC_0000722801-mRNA-1"/>
    </source>
</evidence>
<gene>
    <name evidence="8" type="ORF">EVEC_LOCUS6749</name>
</gene>
<dbReference type="InterPro" id="IPR045076">
    <property type="entry name" value="MutS"/>
</dbReference>
<keyword evidence="9" id="KW-1185">Reference proteome</keyword>
<name>A0A0N4V9V3_ENTVE</name>
<evidence type="ECO:0000313" key="9">
    <source>
        <dbReference type="Proteomes" id="UP000274131"/>
    </source>
</evidence>
<dbReference type="Gene3D" id="3.30.420.110">
    <property type="entry name" value="MutS, connector domain"/>
    <property type="match status" value="1"/>
</dbReference>
<dbReference type="GO" id="GO:0005524">
    <property type="term" value="F:ATP binding"/>
    <property type="evidence" value="ECO:0007669"/>
    <property type="project" value="UniProtKB-KW"/>
</dbReference>
<dbReference type="SMART" id="SM00533">
    <property type="entry name" value="MUTSd"/>
    <property type="match status" value="1"/>
</dbReference>
<dbReference type="GO" id="GO:0005634">
    <property type="term" value="C:nucleus"/>
    <property type="evidence" value="ECO:0007669"/>
    <property type="project" value="TreeGrafter"/>
</dbReference>
<evidence type="ECO:0000259" key="7">
    <source>
        <dbReference type="SMART" id="SM00534"/>
    </source>
</evidence>
<dbReference type="PANTHER" id="PTHR11361">
    <property type="entry name" value="DNA MISMATCH REPAIR PROTEIN MUTS FAMILY MEMBER"/>
    <property type="match status" value="1"/>
</dbReference>
<dbReference type="Proteomes" id="UP000274131">
    <property type="component" value="Unassembled WGS sequence"/>
</dbReference>
<dbReference type="EMBL" id="UXUI01008635">
    <property type="protein sequence ID" value="VDD91998.1"/>
    <property type="molecule type" value="Genomic_DNA"/>
</dbReference>
<protein>
    <submittedName>
        <fullName evidence="10">DNA_MISMATCH_REPAIR_2 domain-containing protein</fullName>
    </submittedName>
</protein>
<keyword evidence="2" id="KW-0547">Nucleotide-binding</keyword>
<dbReference type="Gene3D" id="1.10.1420.10">
    <property type="match status" value="2"/>
</dbReference>
<dbReference type="GO" id="GO:0140664">
    <property type="term" value="F:ATP-dependent DNA damage sensor activity"/>
    <property type="evidence" value="ECO:0007669"/>
    <property type="project" value="InterPro"/>
</dbReference>
<dbReference type="PIRSF" id="PIRSF005813">
    <property type="entry name" value="MSH2"/>
    <property type="match status" value="1"/>
</dbReference>
<dbReference type="SMART" id="SM00534">
    <property type="entry name" value="MUTSac"/>
    <property type="match status" value="1"/>
</dbReference>
<proteinExistence type="inferred from homology"/>
<dbReference type="Pfam" id="PF05188">
    <property type="entry name" value="MutS_II"/>
    <property type="match status" value="1"/>
</dbReference>
<dbReference type="InterPro" id="IPR036187">
    <property type="entry name" value="DNA_mismatch_repair_MutS_sf"/>
</dbReference>
<dbReference type="GO" id="GO:0007131">
    <property type="term" value="P:reciprocal meiotic recombination"/>
    <property type="evidence" value="ECO:0007669"/>
    <property type="project" value="TreeGrafter"/>
</dbReference>
<dbReference type="Pfam" id="PF05192">
    <property type="entry name" value="MutS_III"/>
    <property type="match status" value="1"/>
</dbReference>
<dbReference type="FunFam" id="3.30.420.110:FF:000003">
    <property type="entry name" value="mutS protein homolog 4"/>
    <property type="match status" value="1"/>
</dbReference>
<sequence length="858" mass="96123">MFSFGVMLAERKGSFLSAGIIAPTDSRKSLGASGPKYKYRNRTAVVEGRGSSKGEVGFASMDALGSELSICQFLDSLSYARLRVMLHVLDPVEVIVPESVADNGSFKNPIVEMLQNSFPDIEVTKISRRFFNDLRGAELIQQLGSSELSHLTRDMFKKYYCMSAVSALIKYIEYIQNILFAHASLKITYYRMEKTCFIDVNTLKNIEVIRGRISNRKEQNLSLFDFLNTCSTSGGTRMLRSCLFQPSADVDLILDRSNAVEELLSNQPLTSIIQKFERLRAIIGNAGDIQQLITVCCYMNTTFDSIRCTEQKISEVLCLRQTILLIEPLKLALESSTAQIFKTCYQHLCDPRFDGISEKLNARLDPNVMIHERTSLANRYKRCYAIRSGQHVMVDLARKAYEELVRDVEEKAKEEMACLSGARLIFTTQRGFHILVPSMNPLCPVKLPAPFIQVVRNRSSVSCTTRSLIKYNDRINDAVNEIMVGSNIVIAQLMEEIRPLISCLYHLVEVVSLIDFLMCLATYAFKVPTVKPTFAASNAMVIKQGRHPLLDMISDNVIANDAYLSPESRLVIITGPNMAGKSTYLKQLCLLQVLAQTGSYVPAEFAGFPVVQRIFSRIGHNDDLTNNLSSFALEMSEMAPIFAAADSTSLVVVDELARHAYFAQQQLEILDTATEEGIALCFGFCEEMLKTKAFVVFATHFLDLTSLAANFATVENYHFSATTYTYKVPDKDEVQVLKCNHHLYKGPYRGPLYGFNIAELGNFPKGLLDEAKSFAEKLRAGKQTASLMSEESRRRRAVLRFGYKLRSMLPILKVADFAAASSYLINLRQQLREDLSEIHAATNERSFDRCAGSTATGQ</sequence>